<proteinExistence type="predicted"/>
<organism evidence="1 2">
    <name type="scientific">Jatropha curcas</name>
    <name type="common">Barbados nut</name>
    <dbReference type="NCBI Taxonomy" id="180498"/>
    <lineage>
        <taxon>Eukaryota</taxon>
        <taxon>Viridiplantae</taxon>
        <taxon>Streptophyta</taxon>
        <taxon>Embryophyta</taxon>
        <taxon>Tracheophyta</taxon>
        <taxon>Spermatophyta</taxon>
        <taxon>Magnoliopsida</taxon>
        <taxon>eudicotyledons</taxon>
        <taxon>Gunneridae</taxon>
        <taxon>Pentapetalae</taxon>
        <taxon>rosids</taxon>
        <taxon>fabids</taxon>
        <taxon>Malpighiales</taxon>
        <taxon>Euphorbiaceae</taxon>
        <taxon>Crotonoideae</taxon>
        <taxon>Jatropheae</taxon>
        <taxon>Jatropha</taxon>
    </lineage>
</organism>
<name>A0A067KC99_JATCU</name>
<sequence>MGPIRGFKRRKKAEKKVDQNVLAAALSSLHPQSQQPLDWWDDFSKRITDILFGVFGGWFCSMH</sequence>
<dbReference type="AlphaFoldDB" id="A0A067KC99"/>
<evidence type="ECO:0000313" key="1">
    <source>
        <dbReference type="EMBL" id="KDP29865.1"/>
    </source>
</evidence>
<gene>
    <name evidence="1" type="ORF">JCGZ_18440</name>
</gene>
<protein>
    <submittedName>
        <fullName evidence="1">Uncharacterized protein</fullName>
    </submittedName>
</protein>
<dbReference type="Proteomes" id="UP000027138">
    <property type="component" value="Unassembled WGS sequence"/>
</dbReference>
<dbReference type="EMBL" id="KK914726">
    <property type="protein sequence ID" value="KDP29865.1"/>
    <property type="molecule type" value="Genomic_DNA"/>
</dbReference>
<accession>A0A067KC99</accession>
<evidence type="ECO:0000313" key="2">
    <source>
        <dbReference type="Proteomes" id="UP000027138"/>
    </source>
</evidence>
<reference evidence="1 2" key="1">
    <citation type="journal article" date="2014" name="PLoS ONE">
        <title>Global Analysis of Gene Expression Profiles in Physic Nut (Jatropha curcas L.) Seedlings Exposed to Salt Stress.</title>
        <authorList>
            <person name="Zhang L."/>
            <person name="Zhang C."/>
            <person name="Wu P."/>
            <person name="Chen Y."/>
            <person name="Li M."/>
            <person name="Jiang H."/>
            <person name="Wu G."/>
        </authorList>
    </citation>
    <scope>NUCLEOTIDE SEQUENCE [LARGE SCALE GENOMIC DNA]</scope>
    <source>
        <strain evidence="2">cv. GZQX0401</strain>
        <tissue evidence="1">Young leaves</tissue>
    </source>
</reference>
<keyword evidence="2" id="KW-1185">Reference proteome</keyword>
<dbReference type="OrthoDB" id="1733946at2759"/>